<sequence length="391" mass="42032">MLRDGDVGGRPSSETAPIVAGRGLRRTYRRRDGEEVRAIDGIDVEFGAGEFVVLLGPSGCGKTTLLRCLAGLESPDAGAISLRGSTVFDAEASVDLPPEKRRAGMMFQSYALWPHMTVQDNVAYPLKVRRAGSAEIRARVDEVLRLVGCAAIAEQYPGEISGGQQQRVALARAVVARDDLVLFDEPLSNVDAQLRETLRTELSILQRALGFTAVYVTHDQSEALALADTVIVLNQGRIAQIGPPADIYRHPASAYVARFMGPVNEIPGRLTRREGKDSVTTSLGTFDATRPLPSDLGSDVLLVLRPSELSVGTVGAAGRQVEATIRSLQFQGDYVEVLVTAGQQELLIRDRSDQILQVGQSVLVTLPGVARAVVPDDGLRPTRLPFTDEAA</sequence>
<dbReference type="FunFam" id="3.40.50.300:FF:000042">
    <property type="entry name" value="Maltose/maltodextrin ABC transporter, ATP-binding protein"/>
    <property type="match status" value="1"/>
</dbReference>
<dbReference type="Gene3D" id="2.40.50.100">
    <property type="match status" value="1"/>
</dbReference>
<keyword evidence="2" id="KW-0547">Nucleotide-binding</keyword>
<dbReference type="SMART" id="SM00382">
    <property type="entry name" value="AAA"/>
    <property type="match status" value="1"/>
</dbReference>
<evidence type="ECO:0000313" key="6">
    <source>
        <dbReference type="Proteomes" id="UP000282515"/>
    </source>
</evidence>
<dbReference type="InterPro" id="IPR050093">
    <property type="entry name" value="ABC_SmlMolc_Importer"/>
</dbReference>
<evidence type="ECO:0000313" key="5">
    <source>
        <dbReference type="EMBL" id="RLV57379.1"/>
    </source>
</evidence>
<dbReference type="Proteomes" id="UP000282515">
    <property type="component" value="Unassembled WGS sequence"/>
</dbReference>
<dbReference type="PROSITE" id="PS00211">
    <property type="entry name" value="ABC_TRANSPORTER_1"/>
    <property type="match status" value="1"/>
</dbReference>
<dbReference type="InterPro" id="IPR013611">
    <property type="entry name" value="Transp-assoc_OB_typ2"/>
</dbReference>
<dbReference type="EMBL" id="RDBF01000001">
    <property type="protein sequence ID" value="RLV57379.1"/>
    <property type="molecule type" value="Genomic_DNA"/>
</dbReference>
<organism evidence="5 6">
    <name type="scientific">Aeromicrobium phragmitis</name>
    <dbReference type="NCBI Taxonomy" id="2478914"/>
    <lineage>
        <taxon>Bacteria</taxon>
        <taxon>Bacillati</taxon>
        <taxon>Actinomycetota</taxon>
        <taxon>Actinomycetes</taxon>
        <taxon>Propionibacteriales</taxon>
        <taxon>Nocardioidaceae</taxon>
        <taxon>Aeromicrobium</taxon>
    </lineage>
</organism>
<dbReference type="AlphaFoldDB" id="A0A3L8PR71"/>
<evidence type="ECO:0000256" key="3">
    <source>
        <dbReference type="ARBA" id="ARBA00022840"/>
    </source>
</evidence>
<gene>
    <name evidence="5" type="ORF">D9V41_01715</name>
</gene>
<dbReference type="GO" id="GO:0016887">
    <property type="term" value="F:ATP hydrolysis activity"/>
    <property type="evidence" value="ECO:0007669"/>
    <property type="project" value="InterPro"/>
</dbReference>
<dbReference type="SUPFAM" id="SSF52540">
    <property type="entry name" value="P-loop containing nucleoside triphosphate hydrolases"/>
    <property type="match status" value="1"/>
</dbReference>
<reference evidence="5 6" key="1">
    <citation type="submission" date="2018-10" db="EMBL/GenBank/DDBJ databases">
        <title>Aeromicrobium sp. 9W16Y-2 whole genome shotgun sequence.</title>
        <authorList>
            <person name="Li F."/>
        </authorList>
    </citation>
    <scope>NUCLEOTIDE SEQUENCE [LARGE SCALE GENOMIC DNA]</scope>
    <source>
        <strain evidence="5 6">9W16Y-2</strain>
    </source>
</reference>
<dbReference type="PANTHER" id="PTHR42781:SF4">
    <property type="entry name" value="SPERMIDINE_PUTRESCINE IMPORT ATP-BINDING PROTEIN POTA"/>
    <property type="match status" value="1"/>
</dbReference>
<keyword evidence="3 5" id="KW-0067">ATP-binding</keyword>
<dbReference type="InterPro" id="IPR027417">
    <property type="entry name" value="P-loop_NTPase"/>
</dbReference>
<keyword evidence="6" id="KW-1185">Reference proteome</keyword>
<comment type="caution">
    <text evidence="5">The sequence shown here is derived from an EMBL/GenBank/DDBJ whole genome shotgun (WGS) entry which is preliminary data.</text>
</comment>
<name>A0A3L8PR71_9ACTN</name>
<dbReference type="GO" id="GO:0140359">
    <property type="term" value="F:ABC-type transporter activity"/>
    <property type="evidence" value="ECO:0007669"/>
    <property type="project" value="UniProtKB-ARBA"/>
</dbReference>
<dbReference type="InterPro" id="IPR003439">
    <property type="entry name" value="ABC_transporter-like_ATP-bd"/>
</dbReference>
<dbReference type="Pfam" id="PF00005">
    <property type="entry name" value="ABC_tran"/>
    <property type="match status" value="1"/>
</dbReference>
<proteinExistence type="predicted"/>
<dbReference type="Gene3D" id="3.40.50.300">
    <property type="entry name" value="P-loop containing nucleotide triphosphate hydrolases"/>
    <property type="match status" value="1"/>
</dbReference>
<dbReference type="GO" id="GO:0043190">
    <property type="term" value="C:ATP-binding cassette (ABC) transporter complex"/>
    <property type="evidence" value="ECO:0007669"/>
    <property type="project" value="InterPro"/>
</dbReference>
<dbReference type="SUPFAM" id="SSF50331">
    <property type="entry name" value="MOP-like"/>
    <property type="match status" value="1"/>
</dbReference>
<dbReference type="PANTHER" id="PTHR42781">
    <property type="entry name" value="SPERMIDINE/PUTRESCINE IMPORT ATP-BINDING PROTEIN POTA"/>
    <property type="match status" value="1"/>
</dbReference>
<dbReference type="Pfam" id="PF08402">
    <property type="entry name" value="TOBE_2"/>
    <property type="match status" value="1"/>
</dbReference>
<dbReference type="PROSITE" id="PS50893">
    <property type="entry name" value="ABC_TRANSPORTER_2"/>
    <property type="match status" value="1"/>
</dbReference>
<feature type="domain" description="ABC transporter" evidence="4">
    <location>
        <begin position="24"/>
        <end position="260"/>
    </location>
</feature>
<protein>
    <submittedName>
        <fullName evidence="5">ABC transporter ATP-binding protein</fullName>
    </submittedName>
</protein>
<keyword evidence="1" id="KW-0813">Transport</keyword>
<dbReference type="GO" id="GO:0005524">
    <property type="term" value="F:ATP binding"/>
    <property type="evidence" value="ECO:0007669"/>
    <property type="project" value="UniProtKB-KW"/>
</dbReference>
<accession>A0A3L8PR71</accession>
<evidence type="ECO:0000259" key="4">
    <source>
        <dbReference type="PROSITE" id="PS50893"/>
    </source>
</evidence>
<evidence type="ECO:0000256" key="1">
    <source>
        <dbReference type="ARBA" id="ARBA00022448"/>
    </source>
</evidence>
<dbReference type="InterPro" id="IPR017871">
    <property type="entry name" value="ABC_transporter-like_CS"/>
</dbReference>
<dbReference type="InterPro" id="IPR003593">
    <property type="entry name" value="AAA+_ATPase"/>
</dbReference>
<evidence type="ECO:0000256" key="2">
    <source>
        <dbReference type="ARBA" id="ARBA00022741"/>
    </source>
</evidence>
<dbReference type="InterPro" id="IPR008995">
    <property type="entry name" value="Mo/tungstate-bd_C_term_dom"/>
</dbReference>